<sequence length="445" mass="47275">MLDAFIRHPFMSRAGAAALTPRAFVEAMCRVERALARVQERAGLLPAGTSAAIETQLKVDAFDLDRLGTETADGGNVAIPFVKQAKALLADELGDYFHVGATSQDILDTALMLVLRPRLEAILVRLGESRRHGVALMHRHAQTPMIGRTLMQQAMPITFGAKVAQWLWGLAQSEKRLGEIKAHGLFVQFGGPVGVHTGLADNGPSLMDALADELGLTRAILPWHTDRQPILALADALGAVAIAAEKIALDVALMAQTEIGELSEPAGTGAGGSSSMPHKRNPVGCARIRAAARQIHANVAMLHNVGAQPMERGLGEWHAEWAPLVDNVVLAEGALDTLSVLLRDLNVHADAMRHNLKLTGSAFLARPAVAVLSQHMGPERAEHLVNDAIRQTTTDPRELADTLLDQPDVAGAVDAGMLRAALDPLANTGASQALVERVGRALAAM</sequence>
<dbReference type="SMART" id="SM00998">
    <property type="entry name" value="ADSL_C"/>
    <property type="match status" value="1"/>
</dbReference>
<gene>
    <name evidence="3" type="ORF">SSPSH_003587</name>
</gene>
<dbReference type="EC" id="5.5.1.2" evidence="3"/>
<dbReference type="AlphaFoldDB" id="U2EGT5"/>
<proteinExistence type="inferred from homology"/>
<dbReference type="PRINTS" id="PR00149">
    <property type="entry name" value="FUMRATELYASE"/>
</dbReference>
<comment type="caution">
    <text evidence="3">The sequence shown here is derived from an EMBL/GenBank/DDBJ whole genome shotgun (WGS) entry which is preliminary data.</text>
</comment>
<dbReference type="GO" id="GO:0047472">
    <property type="term" value="F:3-carboxy-cis,cis-muconate cycloisomerase activity"/>
    <property type="evidence" value="ECO:0007669"/>
    <property type="project" value="UniProtKB-EC"/>
</dbReference>
<dbReference type="InterPro" id="IPR000362">
    <property type="entry name" value="Fumarate_lyase_fam"/>
</dbReference>
<dbReference type="eggNOG" id="COG0015">
    <property type="taxonomic scope" value="Bacteria"/>
</dbReference>
<evidence type="ECO:0000256" key="1">
    <source>
        <dbReference type="ARBA" id="ARBA00034772"/>
    </source>
</evidence>
<evidence type="ECO:0000313" key="4">
    <source>
        <dbReference type="Proteomes" id="UP000006242"/>
    </source>
</evidence>
<organism evidence="3 4">
    <name type="scientific">Salinisphaera shabanensis E1L3A</name>
    <dbReference type="NCBI Taxonomy" id="1033802"/>
    <lineage>
        <taxon>Bacteria</taxon>
        <taxon>Pseudomonadati</taxon>
        <taxon>Pseudomonadota</taxon>
        <taxon>Gammaproteobacteria</taxon>
        <taxon>Salinisphaerales</taxon>
        <taxon>Salinisphaeraceae</taxon>
        <taxon>Salinisphaera</taxon>
    </lineage>
</organism>
<evidence type="ECO:0000259" key="2">
    <source>
        <dbReference type="SMART" id="SM00998"/>
    </source>
</evidence>
<reference evidence="3 4" key="1">
    <citation type="journal article" date="2011" name="J. Bacteriol.">
        <title>Genome sequence of Salinisphaera shabanensis, a gammaproteobacterium from the harsh, variable environment of the brine-seawater interface of the Shaban Deep in the Red Sea.</title>
        <authorList>
            <person name="Antunes A."/>
            <person name="Alam I."/>
            <person name="Bajic V.B."/>
            <person name="Stingl U."/>
        </authorList>
    </citation>
    <scope>NUCLEOTIDE SEQUENCE [LARGE SCALE GENOMIC DNA]</scope>
    <source>
        <strain evidence="3 4">E1L3A</strain>
    </source>
</reference>
<dbReference type="STRING" id="1033802.SSPSH_003587"/>
<dbReference type="PANTHER" id="PTHR43172">
    <property type="entry name" value="ADENYLOSUCCINATE LYASE"/>
    <property type="match status" value="1"/>
</dbReference>
<comment type="similarity">
    <text evidence="1">Belongs to the class-II fumarase/aspartase family.</text>
</comment>
<feature type="domain" description="Adenylosuccinate lyase C-terminal" evidence="2">
    <location>
        <begin position="360"/>
        <end position="439"/>
    </location>
</feature>
<dbReference type="OrthoDB" id="9768878at2"/>
<dbReference type="RefSeq" id="WP_021031912.1">
    <property type="nucleotide sequence ID" value="NZ_AFNV02000033.1"/>
</dbReference>
<dbReference type="Gene3D" id="1.20.200.10">
    <property type="entry name" value="Fumarase/aspartase (Central domain)"/>
    <property type="match status" value="1"/>
</dbReference>
<dbReference type="InterPro" id="IPR008948">
    <property type="entry name" value="L-Aspartase-like"/>
</dbReference>
<name>U2EGT5_9GAMM</name>
<dbReference type="Proteomes" id="UP000006242">
    <property type="component" value="Unassembled WGS sequence"/>
</dbReference>
<dbReference type="InterPro" id="IPR019468">
    <property type="entry name" value="AdenyloSucc_lyase_C"/>
</dbReference>
<dbReference type="PANTHER" id="PTHR43172:SF2">
    <property type="entry name" value="ADENYLOSUCCINATE LYASE C-TERMINAL DOMAIN-CONTAINING PROTEIN"/>
    <property type="match status" value="1"/>
</dbReference>
<dbReference type="InterPro" id="IPR020557">
    <property type="entry name" value="Fumarate_lyase_CS"/>
</dbReference>
<dbReference type="Gene3D" id="1.10.40.30">
    <property type="entry name" value="Fumarase/aspartase (C-terminal domain)"/>
    <property type="match status" value="1"/>
</dbReference>
<dbReference type="EMBL" id="AFNV02000033">
    <property type="protein sequence ID" value="ERJ17607.1"/>
    <property type="molecule type" value="Genomic_DNA"/>
</dbReference>
<protein>
    <submittedName>
        <fullName evidence="3">3-carboxy-ciscis-muconate cycloisomerase protein</fullName>
        <ecNumber evidence="3">5.5.1.2</ecNumber>
    </submittedName>
</protein>
<dbReference type="SUPFAM" id="SSF48557">
    <property type="entry name" value="L-aspartase-like"/>
    <property type="match status" value="1"/>
</dbReference>
<reference evidence="3 4" key="2">
    <citation type="journal article" date="2013" name="PLoS ONE">
        <title>INDIGO - INtegrated Data Warehouse of MIcrobial GenOmes with Examples from the Red Sea Extremophiles.</title>
        <authorList>
            <person name="Alam I."/>
            <person name="Antunes A."/>
            <person name="Kamau A.A."/>
            <person name="Ba Alawi W."/>
            <person name="Kalkatawi M."/>
            <person name="Stingl U."/>
            <person name="Bajic V.B."/>
        </authorList>
    </citation>
    <scope>NUCLEOTIDE SEQUENCE [LARGE SCALE GENOMIC DNA]</scope>
    <source>
        <strain evidence="3 4">E1L3A</strain>
    </source>
</reference>
<accession>U2EGT5</accession>
<dbReference type="Pfam" id="PF00206">
    <property type="entry name" value="Lyase_1"/>
    <property type="match status" value="1"/>
</dbReference>
<evidence type="ECO:0000313" key="3">
    <source>
        <dbReference type="EMBL" id="ERJ17607.1"/>
    </source>
</evidence>
<dbReference type="GO" id="GO:0016829">
    <property type="term" value="F:lyase activity"/>
    <property type="evidence" value="ECO:0007669"/>
    <property type="project" value="UniProtKB-ARBA"/>
</dbReference>
<keyword evidence="3" id="KW-0413">Isomerase</keyword>
<dbReference type="InterPro" id="IPR022761">
    <property type="entry name" value="Fumarate_lyase_N"/>
</dbReference>
<keyword evidence="4" id="KW-1185">Reference proteome</keyword>
<dbReference type="CDD" id="cd01597">
    <property type="entry name" value="pCLME"/>
    <property type="match status" value="1"/>
</dbReference>
<dbReference type="PROSITE" id="PS00163">
    <property type="entry name" value="FUMARATE_LYASES"/>
    <property type="match status" value="1"/>
</dbReference>